<dbReference type="OrthoDB" id="2285833at2759"/>
<accession>A0A0B7N2X6</accession>
<dbReference type="EMBL" id="LN726795">
    <property type="protein sequence ID" value="CEP11767.1"/>
    <property type="molecule type" value="Genomic_DNA"/>
</dbReference>
<evidence type="ECO:0000313" key="2">
    <source>
        <dbReference type="Proteomes" id="UP000054107"/>
    </source>
</evidence>
<name>A0A0B7N2X6_9FUNG</name>
<reference evidence="1 2" key="1">
    <citation type="submission" date="2014-09" db="EMBL/GenBank/DDBJ databases">
        <authorList>
            <person name="Ellenberger Sabrina"/>
        </authorList>
    </citation>
    <scope>NUCLEOTIDE SEQUENCE [LARGE SCALE GENOMIC DNA]</scope>
    <source>
        <strain evidence="1 2">CBS 412.66</strain>
    </source>
</reference>
<dbReference type="AlphaFoldDB" id="A0A0B7N2X6"/>
<proteinExistence type="predicted"/>
<dbReference type="Proteomes" id="UP000054107">
    <property type="component" value="Unassembled WGS sequence"/>
</dbReference>
<keyword evidence="2" id="KW-1185">Reference proteome</keyword>
<gene>
    <name evidence="1" type="primary">PARPA_05649.1 scaffold 18756</name>
</gene>
<organism evidence="1 2">
    <name type="scientific">Parasitella parasitica</name>
    <dbReference type="NCBI Taxonomy" id="35722"/>
    <lineage>
        <taxon>Eukaryota</taxon>
        <taxon>Fungi</taxon>
        <taxon>Fungi incertae sedis</taxon>
        <taxon>Mucoromycota</taxon>
        <taxon>Mucoromycotina</taxon>
        <taxon>Mucoromycetes</taxon>
        <taxon>Mucorales</taxon>
        <taxon>Mucorineae</taxon>
        <taxon>Mucoraceae</taxon>
        <taxon>Parasitella</taxon>
    </lineage>
</organism>
<sequence length="176" mass="19487">MLQRYQSQVLEKAKKNTEEGKQVQQAEDKLLNFAKCWMSTPKITLTLRRSIELATIRTKDRTAAAERRLVRGDSNDALFMGIGNAGTGIRKGSNDRRVHDFAAVLVLLFPIVHAKTSSNKTILGSARCLNPQCEAFKHGRACNNRDVMSATATGISAMTKFLYSKSFPPFTGGNHQ</sequence>
<evidence type="ECO:0000313" key="1">
    <source>
        <dbReference type="EMBL" id="CEP11767.1"/>
    </source>
</evidence>
<protein>
    <submittedName>
        <fullName evidence="1">Uncharacterized protein</fullName>
    </submittedName>
</protein>